<dbReference type="InterPro" id="IPR000073">
    <property type="entry name" value="AB_hydrolase_1"/>
</dbReference>
<dbReference type="SUPFAM" id="SSF53474">
    <property type="entry name" value="alpha/beta-Hydrolases"/>
    <property type="match status" value="1"/>
</dbReference>
<comment type="subcellular location">
    <subcellularLocation>
        <location evidence="1">Peroxisome</location>
    </subcellularLocation>
</comment>
<dbReference type="EMBL" id="JAANER010000004">
    <property type="protein sequence ID" value="KAG9190790.1"/>
    <property type="molecule type" value="Genomic_DNA"/>
</dbReference>
<keyword evidence="4" id="KW-0576">Peroxisome</keyword>
<comment type="caution">
    <text evidence="7">The sequence shown here is derived from an EMBL/GenBank/DDBJ whole genome shotgun (WGS) entry which is preliminary data.</text>
</comment>
<feature type="compositionally biased region" description="Polar residues" evidence="5">
    <location>
        <begin position="643"/>
        <end position="652"/>
    </location>
</feature>
<keyword evidence="8" id="KW-1185">Reference proteome</keyword>
<evidence type="ECO:0000256" key="5">
    <source>
        <dbReference type="SAM" id="MobiDB-lite"/>
    </source>
</evidence>
<dbReference type="Proteomes" id="UP001199106">
    <property type="component" value="Unassembled WGS sequence"/>
</dbReference>
<dbReference type="PANTHER" id="PTHR47842">
    <property type="entry name" value="EXPRESSED PROTEIN"/>
    <property type="match status" value="1"/>
</dbReference>
<keyword evidence="3" id="KW-0843">Virulence</keyword>
<evidence type="ECO:0000313" key="7">
    <source>
        <dbReference type="EMBL" id="KAG9190790.1"/>
    </source>
</evidence>
<feature type="domain" description="AB hydrolase-1" evidence="6">
    <location>
        <begin position="64"/>
        <end position="169"/>
    </location>
</feature>
<accession>A0AAD4IA27</accession>
<feature type="compositionally biased region" description="Low complexity" evidence="5">
    <location>
        <begin position="36"/>
        <end position="47"/>
    </location>
</feature>
<dbReference type="GO" id="GO:0005777">
    <property type="term" value="C:peroxisome"/>
    <property type="evidence" value="ECO:0007669"/>
    <property type="project" value="UniProtKB-SubCell"/>
</dbReference>
<sequence length="752" mass="85141">MTSPSSQAASKRPPPLPPRASSTSDAPPSYSVMGMSSQDPRSSSTQSLVPDSSLGGTGRRRLMLVFIHGFMGNETSFRSFPAHVHNLVTITLAESHVVHTKIYPRYKSRDSLEIARDNFSTWLAPHEDEWTDVVLLGHSMGGLLAADIALVFRHRIIGIVNFDVPFLGMHPGIIKAGLGSIFSAPPKPQDAIVQDTDVGKKPSRMSTIFNPKPTDPNYNPAFPNDVHLANRKGWENSLHWLTKHYKDGLKEATKGLVKSHFEFGSAMADYKELKDRYAKVRALEEDDESKRRSSYPQARTVPRVRFINYYTASTGRPKKPKSPKSPSPPPSSSHQLRHPDSNMSASSDAPQPPQSQLEYQERSRSGSVTSSEPEMTHVQPEPIDDTPKLFIQVQEHRDDSIVPVSPEEPLTATSPIGAQTFWDLTHDNKGPPNLPEVPPIPKEPPFVDLMQFSDKAQRKAAEKEHDQALKVYQKAVKTRNKTINERTKMEEKWEKEKAKERKEWEKEAKKRQDEQEKARKEGKKDDRKKKEEEEEEANNMSREDRQRQKEREQRQAEAEQREEEARQRQRDADLRDGKIPAEDTAEAEPAPTLATTELEEDVGAIELGDDEPAQHGHQGPYGHYEFSRSGIMRQEAPDDRAGSSYTLSTMDSRNSHRQKTDSEESAPAKPKKLKKFCMLPPKDADGNKDPTWIRVFMENMDEVTAHTSLFFINETYEKLVGDVGARIEEWVREADSVRLVREMSEMEDMSKS</sequence>
<feature type="compositionally biased region" description="Basic and acidic residues" evidence="5">
    <location>
        <begin position="455"/>
        <end position="468"/>
    </location>
</feature>
<feature type="compositionally biased region" description="Pro residues" evidence="5">
    <location>
        <begin position="432"/>
        <end position="444"/>
    </location>
</feature>
<dbReference type="InterPro" id="IPR029058">
    <property type="entry name" value="AB_hydrolase_fold"/>
</dbReference>
<evidence type="ECO:0000256" key="1">
    <source>
        <dbReference type="ARBA" id="ARBA00004275"/>
    </source>
</evidence>
<reference evidence="7" key="1">
    <citation type="submission" date="2021-07" db="EMBL/GenBank/DDBJ databases">
        <title>Genome Resource of American Ginseng Black Spot Pathogen Alternaria panax.</title>
        <authorList>
            <person name="Qiu C."/>
            <person name="Wang W."/>
            <person name="Liu Z."/>
        </authorList>
    </citation>
    <scope>NUCLEOTIDE SEQUENCE</scope>
    <source>
        <strain evidence="7">BNCC115425</strain>
    </source>
</reference>
<feature type="region of interest" description="Disordered" evidence="5">
    <location>
        <begin position="306"/>
        <end position="681"/>
    </location>
</feature>
<feature type="region of interest" description="Disordered" evidence="5">
    <location>
        <begin position="1"/>
        <end position="54"/>
    </location>
</feature>
<feature type="compositionally biased region" description="Acidic residues" evidence="5">
    <location>
        <begin position="597"/>
        <end position="611"/>
    </location>
</feature>
<dbReference type="AlphaFoldDB" id="A0AAD4IA27"/>
<evidence type="ECO:0000259" key="6">
    <source>
        <dbReference type="Pfam" id="PF12697"/>
    </source>
</evidence>
<evidence type="ECO:0000256" key="4">
    <source>
        <dbReference type="ARBA" id="ARBA00023140"/>
    </source>
</evidence>
<feature type="compositionally biased region" description="Basic and acidic residues" evidence="5">
    <location>
        <begin position="541"/>
        <end position="581"/>
    </location>
</feature>
<protein>
    <recommendedName>
        <fullName evidence="6">AB hydrolase-1 domain-containing protein</fullName>
    </recommendedName>
</protein>
<evidence type="ECO:0000256" key="3">
    <source>
        <dbReference type="ARBA" id="ARBA00023026"/>
    </source>
</evidence>
<evidence type="ECO:0000313" key="8">
    <source>
        <dbReference type="Proteomes" id="UP001199106"/>
    </source>
</evidence>
<dbReference type="Pfam" id="PF12697">
    <property type="entry name" value="Abhydrolase_6"/>
    <property type="match status" value="1"/>
</dbReference>
<name>A0AAD4IA27_9PLEO</name>
<proteinExistence type="inferred from homology"/>
<gene>
    <name evidence="7" type="ORF">G6011_08878</name>
</gene>
<comment type="similarity">
    <text evidence="2">Belongs to the AB hydrolase superfamily. AKT2 hydrolase family.</text>
</comment>
<organism evidence="7 8">
    <name type="scientific">Alternaria panax</name>
    <dbReference type="NCBI Taxonomy" id="48097"/>
    <lineage>
        <taxon>Eukaryota</taxon>
        <taxon>Fungi</taxon>
        <taxon>Dikarya</taxon>
        <taxon>Ascomycota</taxon>
        <taxon>Pezizomycotina</taxon>
        <taxon>Dothideomycetes</taxon>
        <taxon>Pleosporomycetidae</taxon>
        <taxon>Pleosporales</taxon>
        <taxon>Pleosporineae</taxon>
        <taxon>Pleosporaceae</taxon>
        <taxon>Alternaria</taxon>
        <taxon>Alternaria sect. Panax</taxon>
    </lineage>
</organism>
<dbReference type="Gene3D" id="3.40.50.1820">
    <property type="entry name" value="alpha/beta hydrolase"/>
    <property type="match status" value="1"/>
</dbReference>
<feature type="compositionally biased region" description="Low complexity" evidence="5">
    <location>
        <begin position="587"/>
        <end position="596"/>
    </location>
</feature>
<evidence type="ECO:0000256" key="2">
    <source>
        <dbReference type="ARBA" id="ARBA00005668"/>
    </source>
</evidence>
<feature type="compositionally biased region" description="Basic and acidic residues" evidence="5">
    <location>
        <begin position="482"/>
        <end position="531"/>
    </location>
</feature>
<dbReference type="PANTHER" id="PTHR47842:SF3">
    <property type="entry name" value="DUF676 DOMAIN-CONTAINING PROTEIN"/>
    <property type="match status" value="1"/>
</dbReference>